<sequence length="123" mass="13899">MSVSSLPVIIITASITVNDILTIQLTRFVEDAIVWESFVGHGRFSSILQGLVIILATQVEARYYRGFKGMFYTPSQHPARPTDPHNGASYLWWGGSLLLLLIQAKKSYPRRLYAKMDVSLIER</sequence>
<accession>A0A8J5N9X7</accession>
<evidence type="ECO:0000313" key="2">
    <source>
        <dbReference type="Proteomes" id="UP000747542"/>
    </source>
</evidence>
<name>A0A8J5N9X7_HOMAM</name>
<dbReference type="EMBL" id="JAHLQT010004633">
    <property type="protein sequence ID" value="KAG7175752.1"/>
    <property type="molecule type" value="Genomic_DNA"/>
</dbReference>
<keyword evidence="2" id="KW-1185">Reference proteome</keyword>
<comment type="caution">
    <text evidence="1">The sequence shown here is derived from an EMBL/GenBank/DDBJ whole genome shotgun (WGS) entry which is preliminary data.</text>
</comment>
<proteinExistence type="predicted"/>
<protein>
    <submittedName>
        <fullName evidence="1">Uncharacterized protein</fullName>
    </submittedName>
</protein>
<dbReference type="AlphaFoldDB" id="A0A8J5N9X7"/>
<reference evidence="1" key="1">
    <citation type="journal article" date="2021" name="Sci. Adv.">
        <title>The American lobster genome reveals insights on longevity, neural, and immune adaptations.</title>
        <authorList>
            <person name="Polinski J.M."/>
            <person name="Zimin A.V."/>
            <person name="Clark K.F."/>
            <person name="Kohn A.B."/>
            <person name="Sadowski N."/>
            <person name="Timp W."/>
            <person name="Ptitsyn A."/>
            <person name="Khanna P."/>
            <person name="Romanova D.Y."/>
            <person name="Williams P."/>
            <person name="Greenwood S.J."/>
            <person name="Moroz L.L."/>
            <person name="Walt D.R."/>
            <person name="Bodnar A.G."/>
        </authorList>
    </citation>
    <scope>NUCLEOTIDE SEQUENCE</scope>
    <source>
        <strain evidence="1">GMGI-L3</strain>
    </source>
</reference>
<organism evidence="1 2">
    <name type="scientific">Homarus americanus</name>
    <name type="common">American lobster</name>
    <dbReference type="NCBI Taxonomy" id="6706"/>
    <lineage>
        <taxon>Eukaryota</taxon>
        <taxon>Metazoa</taxon>
        <taxon>Ecdysozoa</taxon>
        <taxon>Arthropoda</taxon>
        <taxon>Crustacea</taxon>
        <taxon>Multicrustacea</taxon>
        <taxon>Malacostraca</taxon>
        <taxon>Eumalacostraca</taxon>
        <taxon>Eucarida</taxon>
        <taxon>Decapoda</taxon>
        <taxon>Pleocyemata</taxon>
        <taxon>Astacidea</taxon>
        <taxon>Nephropoidea</taxon>
        <taxon>Nephropidae</taxon>
        <taxon>Homarus</taxon>
    </lineage>
</organism>
<dbReference type="Proteomes" id="UP000747542">
    <property type="component" value="Unassembled WGS sequence"/>
</dbReference>
<gene>
    <name evidence="1" type="ORF">Hamer_G009760</name>
</gene>
<evidence type="ECO:0000313" key="1">
    <source>
        <dbReference type="EMBL" id="KAG7175752.1"/>
    </source>
</evidence>